<feature type="region of interest" description="Disordered" evidence="1">
    <location>
        <begin position="357"/>
        <end position="394"/>
    </location>
</feature>
<reference evidence="2 3" key="1">
    <citation type="journal article" date="2010" name="Science">
        <title>Genomic analysis of organismal complexity in the multicellular green alga Volvox carteri.</title>
        <authorList>
            <person name="Prochnik S.E."/>
            <person name="Umen J."/>
            <person name="Nedelcu A.M."/>
            <person name="Hallmann A."/>
            <person name="Miller S.M."/>
            <person name="Nishii I."/>
            <person name="Ferris P."/>
            <person name="Kuo A."/>
            <person name="Mitros T."/>
            <person name="Fritz-Laylin L.K."/>
            <person name="Hellsten U."/>
            <person name="Chapman J."/>
            <person name="Simakov O."/>
            <person name="Rensing S.A."/>
            <person name="Terry A."/>
            <person name="Pangilinan J."/>
            <person name="Kapitonov V."/>
            <person name="Jurka J."/>
            <person name="Salamov A."/>
            <person name="Shapiro H."/>
            <person name="Schmutz J."/>
            <person name="Grimwood J."/>
            <person name="Lindquist E."/>
            <person name="Lucas S."/>
            <person name="Grigoriev I.V."/>
            <person name="Schmitt R."/>
            <person name="Kirk D."/>
            <person name="Rokhsar D.S."/>
        </authorList>
    </citation>
    <scope>NUCLEOTIDE SEQUENCE [LARGE SCALE GENOMIC DNA]</scope>
    <source>
        <strain evidence="3">f. Nagariensis / Eve</strain>
    </source>
</reference>
<accession>D8TK42</accession>
<name>D8TK42_VOLCA</name>
<dbReference type="EMBL" id="GL378325">
    <property type="protein sequence ID" value="EFJ51997.1"/>
    <property type="molecule type" value="Genomic_DNA"/>
</dbReference>
<dbReference type="RefSeq" id="XP_002946771.1">
    <property type="nucleotide sequence ID" value="XM_002946725.1"/>
</dbReference>
<protein>
    <submittedName>
        <fullName evidence="2">Uncharacterized protein</fullName>
    </submittedName>
</protein>
<evidence type="ECO:0000313" key="3">
    <source>
        <dbReference type="Proteomes" id="UP000001058"/>
    </source>
</evidence>
<proteinExistence type="predicted"/>
<dbReference type="GeneID" id="9618346"/>
<dbReference type="AlphaFoldDB" id="D8TK42"/>
<dbReference type="Proteomes" id="UP000001058">
    <property type="component" value="Unassembled WGS sequence"/>
</dbReference>
<organism evidence="3">
    <name type="scientific">Volvox carteri f. nagariensis</name>
    <dbReference type="NCBI Taxonomy" id="3068"/>
    <lineage>
        <taxon>Eukaryota</taxon>
        <taxon>Viridiplantae</taxon>
        <taxon>Chlorophyta</taxon>
        <taxon>core chlorophytes</taxon>
        <taxon>Chlorophyceae</taxon>
        <taxon>CS clade</taxon>
        <taxon>Chlamydomonadales</taxon>
        <taxon>Volvocaceae</taxon>
        <taxon>Volvox</taxon>
    </lineage>
</organism>
<dbReference type="STRING" id="3068.D8TK42"/>
<evidence type="ECO:0000313" key="2">
    <source>
        <dbReference type="EMBL" id="EFJ51997.1"/>
    </source>
</evidence>
<sequence length="394" mass="42028">MTPNAPQALSAGTTSSGKPESQIVVEEPSQKFTPKADARKHRFETQPHGYLADKIATFLRALWQLGRNTFQKERTSEAADDTEGSEAAHRLRLINREFFDSCYLSDLSTEEKAPWQELYKFVKEEVRGNQDAWRRAALDEDMNAMVRMLLPMMVNSIGCNVAQSVVAAVAPEAACSGTVDGHQLAMIVLQTLVARLDGVANMLLANWSRISSGLEEIESASGAASTVDLMSQMVNLAASIMGGGSLPPPSPVPPSQAASAPQPPHPQASPAPAPAAAAPTPAASAAPGPVPPATTSPEVPSAPLGPANSRGRTFPEFSPKADARKHKFETQPHGYLADKIATFLRALWQLGRNTFQKERTSEAADDTVVPSRRLRLSSGPNMGSKTCLACTTPP</sequence>
<keyword evidence="3" id="KW-1185">Reference proteome</keyword>
<evidence type="ECO:0000256" key="1">
    <source>
        <dbReference type="SAM" id="MobiDB-lite"/>
    </source>
</evidence>
<feature type="region of interest" description="Disordered" evidence="1">
    <location>
        <begin position="1"/>
        <end position="37"/>
    </location>
</feature>
<dbReference type="InParanoid" id="D8TK42"/>
<dbReference type="OrthoDB" id="267397at2759"/>
<feature type="compositionally biased region" description="Low complexity" evidence="1">
    <location>
        <begin position="274"/>
        <end position="287"/>
    </location>
</feature>
<dbReference type="KEGG" id="vcn:VOLCADRAFT_103197"/>
<feature type="compositionally biased region" description="Polar residues" evidence="1">
    <location>
        <begin position="1"/>
        <end position="19"/>
    </location>
</feature>
<feature type="compositionally biased region" description="Pro residues" evidence="1">
    <location>
        <begin position="261"/>
        <end position="273"/>
    </location>
</feature>
<gene>
    <name evidence="2" type="ORF">VOLCADRAFT_103197</name>
</gene>
<feature type="region of interest" description="Disordered" evidence="1">
    <location>
        <begin position="245"/>
        <end position="323"/>
    </location>
</feature>